<evidence type="ECO:0000313" key="2">
    <source>
        <dbReference type="Proteomes" id="UP001470230"/>
    </source>
</evidence>
<name>A0ABR2H352_9EUKA</name>
<accession>A0ABR2H352</accession>
<dbReference type="EMBL" id="JAPFFF010000049">
    <property type="protein sequence ID" value="KAK8840017.1"/>
    <property type="molecule type" value="Genomic_DNA"/>
</dbReference>
<evidence type="ECO:0000313" key="1">
    <source>
        <dbReference type="EMBL" id="KAK8840017.1"/>
    </source>
</evidence>
<dbReference type="Proteomes" id="UP001470230">
    <property type="component" value="Unassembled WGS sequence"/>
</dbReference>
<protein>
    <submittedName>
        <fullName evidence="1">Uncharacterized protein</fullName>
    </submittedName>
</protein>
<sequence>MKTSKTYFITDTCENQFPIDFVYSKNPKYIVFQYARCTCNGYLDGESELHASFIQRDKYCDSLVWYANVMPPDDNRKYEYIGNKRDFKLWWTDPLGNEIKPDTFKVFLKLIY</sequence>
<comment type="caution">
    <text evidence="1">The sequence shown here is derived from an EMBL/GenBank/DDBJ whole genome shotgun (WGS) entry which is preliminary data.</text>
</comment>
<proteinExistence type="predicted"/>
<organism evidence="1 2">
    <name type="scientific">Tritrichomonas musculus</name>
    <dbReference type="NCBI Taxonomy" id="1915356"/>
    <lineage>
        <taxon>Eukaryota</taxon>
        <taxon>Metamonada</taxon>
        <taxon>Parabasalia</taxon>
        <taxon>Tritrichomonadida</taxon>
        <taxon>Tritrichomonadidae</taxon>
        <taxon>Tritrichomonas</taxon>
    </lineage>
</organism>
<keyword evidence="2" id="KW-1185">Reference proteome</keyword>
<reference evidence="1 2" key="1">
    <citation type="submission" date="2024-04" db="EMBL/GenBank/DDBJ databases">
        <title>Tritrichomonas musculus Genome.</title>
        <authorList>
            <person name="Alves-Ferreira E."/>
            <person name="Grigg M."/>
            <person name="Lorenzi H."/>
            <person name="Galac M."/>
        </authorList>
    </citation>
    <scope>NUCLEOTIDE SEQUENCE [LARGE SCALE GENOMIC DNA]</scope>
    <source>
        <strain evidence="1 2">EAF2021</strain>
    </source>
</reference>
<gene>
    <name evidence="1" type="ORF">M9Y10_031302</name>
</gene>